<accession>A0ABS4JH17</accession>
<comment type="caution">
    <text evidence="1">The sequence shown here is derived from an EMBL/GenBank/DDBJ whole genome shotgun (WGS) entry which is preliminary data.</text>
</comment>
<dbReference type="Proteomes" id="UP001519288">
    <property type="component" value="Unassembled WGS sequence"/>
</dbReference>
<evidence type="ECO:0000313" key="1">
    <source>
        <dbReference type="EMBL" id="MBP2001015.1"/>
    </source>
</evidence>
<sequence>MLTIHFITAHQVAEYNQLNTEVALHVTDWHYANSLA</sequence>
<name>A0ABS4JH17_9BACL</name>
<protein>
    <submittedName>
        <fullName evidence="1">Uncharacterized protein</fullName>
    </submittedName>
</protein>
<organism evidence="1 2">
    <name type="scientific">Paenibacillus shirakamiensis</name>
    <dbReference type="NCBI Taxonomy" id="1265935"/>
    <lineage>
        <taxon>Bacteria</taxon>
        <taxon>Bacillati</taxon>
        <taxon>Bacillota</taxon>
        <taxon>Bacilli</taxon>
        <taxon>Bacillales</taxon>
        <taxon>Paenibacillaceae</taxon>
        <taxon>Paenibacillus</taxon>
    </lineage>
</organism>
<reference evidence="1 2" key="1">
    <citation type="submission" date="2021-03" db="EMBL/GenBank/DDBJ databases">
        <title>Genomic Encyclopedia of Type Strains, Phase IV (KMG-IV): sequencing the most valuable type-strain genomes for metagenomic binning, comparative biology and taxonomic classification.</title>
        <authorList>
            <person name="Goeker M."/>
        </authorList>
    </citation>
    <scope>NUCLEOTIDE SEQUENCE [LARGE SCALE GENOMIC DNA]</scope>
    <source>
        <strain evidence="1 2">DSM 26806</strain>
    </source>
</reference>
<proteinExistence type="predicted"/>
<gene>
    <name evidence="1" type="ORF">J2Z69_002058</name>
</gene>
<evidence type="ECO:0000313" key="2">
    <source>
        <dbReference type="Proteomes" id="UP001519288"/>
    </source>
</evidence>
<keyword evidence="2" id="KW-1185">Reference proteome</keyword>
<dbReference type="EMBL" id="JAGGLD010000003">
    <property type="protein sequence ID" value="MBP2001015.1"/>
    <property type="molecule type" value="Genomic_DNA"/>
</dbReference>